<organism evidence="2 3">
    <name type="scientific">Pseudomonas sediminis</name>
    <dbReference type="NCBI Taxonomy" id="1691904"/>
    <lineage>
        <taxon>Bacteria</taxon>
        <taxon>Pseudomonadati</taxon>
        <taxon>Pseudomonadota</taxon>
        <taxon>Gammaproteobacteria</taxon>
        <taxon>Pseudomonadales</taxon>
        <taxon>Pseudomonadaceae</taxon>
        <taxon>Pseudomonas</taxon>
    </lineage>
</organism>
<gene>
    <name evidence="2" type="ORF">CDO35_15235</name>
</gene>
<feature type="compositionally biased region" description="Polar residues" evidence="1">
    <location>
        <begin position="157"/>
        <end position="166"/>
    </location>
</feature>
<reference evidence="3" key="1">
    <citation type="submission" date="2017-06" db="EMBL/GenBank/DDBJ databases">
        <authorList>
            <person name="Rastogi G."/>
            <person name="Vaishampayan P."/>
            <person name="Seuylemezian A."/>
        </authorList>
    </citation>
    <scope>NUCLEOTIDE SEQUENCE [LARGE SCALE GENOMIC DNA]</scope>
    <source>
        <strain evidence="3">PI11</strain>
    </source>
</reference>
<feature type="region of interest" description="Disordered" evidence="1">
    <location>
        <begin position="88"/>
        <end position="114"/>
    </location>
</feature>
<feature type="compositionally biased region" description="Basic residues" evidence="1">
    <location>
        <begin position="173"/>
        <end position="183"/>
    </location>
</feature>
<feature type="compositionally biased region" description="Polar residues" evidence="1">
    <location>
        <begin position="97"/>
        <end position="114"/>
    </location>
</feature>
<accession>A0A2G5FHZ9</accession>
<dbReference type="EMBL" id="NIQU01000006">
    <property type="protein sequence ID" value="PIA67572.1"/>
    <property type="molecule type" value="Genomic_DNA"/>
</dbReference>
<feature type="region of interest" description="Disordered" evidence="1">
    <location>
        <begin position="153"/>
        <end position="183"/>
    </location>
</feature>
<sequence length="183" mass="19491">MRPSRNALALFGAGSPISQTTPNAPSGGRVESLCKGLSGMDAARAAMGQGWPFAAAPWNDDGAREPDEVGPDGRGKTSWLLLGRLPEVTRRKGGTGTQVTTSAASSLSSKQPGQSLMVDEKSIIHSTPAGNAEAIELPWLLIEKHCSTLRFHRKETTPNAGHTQPTPLDHPRRSGRHRSARLE</sequence>
<feature type="region of interest" description="Disordered" evidence="1">
    <location>
        <begin position="1"/>
        <end position="29"/>
    </location>
</feature>
<protein>
    <submittedName>
        <fullName evidence="2">Uncharacterized protein</fullName>
    </submittedName>
</protein>
<comment type="caution">
    <text evidence="2">The sequence shown here is derived from an EMBL/GenBank/DDBJ whole genome shotgun (WGS) entry which is preliminary data.</text>
</comment>
<name>A0A2G5FHZ9_9PSED</name>
<proteinExistence type="predicted"/>
<dbReference type="AlphaFoldDB" id="A0A2G5FHZ9"/>
<evidence type="ECO:0000256" key="1">
    <source>
        <dbReference type="SAM" id="MobiDB-lite"/>
    </source>
</evidence>
<evidence type="ECO:0000313" key="3">
    <source>
        <dbReference type="Proteomes" id="UP000229504"/>
    </source>
</evidence>
<dbReference type="Proteomes" id="UP000229504">
    <property type="component" value="Unassembled WGS sequence"/>
</dbReference>
<evidence type="ECO:0000313" key="2">
    <source>
        <dbReference type="EMBL" id="PIA67572.1"/>
    </source>
</evidence>